<name>A0ABR8PTM2_9CLOT</name>
<organism evidence="2 3">
    <name type="scientific">Clostridium cibarium</name>
    <dbReference type="NCBI Taxonomy" id="2762247"/>
    <lineage>
        <taxon>Bacteria</taxon>
        <taxon>Bacillati</taxon>
        <taxon>Bacillota</taxon>
        <taxon>Clostridia</taxon>
        <taxon>Eubacteriales</taxon>
        <taxon>Clostridiaceae</taxon>
        <taxon>Clostridium</taxon>
    </lineage>
</organism>
<feature type="domain" description="DDH" evidence="1">
    <location>
        <begin position="41"/>
        <end position="187"/>
    </location>
</feature>
<dbReference type="PANTHER" id="PTHR30255:SF2">
    <property type="entry name" value="SINGLE-STRANDED-DNA-SPECIFIC EXONUCLEASE RECJ"/>
    <property type="match status" value="1"/>
</dbReference>
<accession>A0ABR8PTM2</accession>
<protein>
    <submittedName>
        <fullName evidence="2">Phosphoesterase</fullName>
    </submittedName>
</protein>
<keyword evidence="3" id="KW-1185">Reference proteome</keyword>
<evidence type="ECO:0000259" key="1">
    <source>
        <dbReference type="Pfam" id="PF01368"/>
    </source>
</evidence>
<dbReference type="InterPro" id="IPR051673">
    <property type="entry name" value="SSDNA_exonuclease_RecJ"/>
</dbReference>
<gene>
    <name evidence="2" type="ORF">H9661_09090</name>
</gene>
<dbReference type="EMBL" id="JACSRA010000011">
    <property type="protein sequence ID" value="MBD7911509.1"/>
    <property type="molecule type" value="Genomic_DNA"/>
</dbReference>
<comment type="caution">
    <text evidence="2">The sequence shown here is derived from an EMBL/GenBank/DDBJ whole genome shotgun (WGS) entry which is preliminary data.</text>
</comment>
<dbReference type="SUPFAM" id="SSF64182">
    <property type="entry name" value="DHH phosphoesterases"/>
    <property type="match status" value="1"/>
</dbReference>
<sequence length="284" mass="32420">MRKFWESIYCPNYITGYNPFLLRHMNEAVEKLVYAINNRKKIVVYGTSSVDAICAVASLSLILRYLNADVEYLIHEGGEMRKSVDCNDIREGVDFLGADLLITLGVDLRSQKEEKLCRDLNIDLIVVENKKTVRERNYVYINPRQKGCGYRYKNLSLSALTFKLMQAIAIYYNMKNINKYLDLILIGGQCAKVSLRGENGVIFKEGKKFLVNTNNHGLRAIINLDQINELNDDDIVNIIELITPTMNTVGVVNNARIVLELLTTGDEYRAKQIVKYLNKLKVPV</sequence>
<dbReference type="Proteomes" id="UP000627781">
    <property type="component" value="Unassembled WGS sequence"/>
</dbReference>
<dbReference type="RefSeq" id="WP_143317278.1">
    <property type="nucleotide sequence ID" value="NZ_JACSRA010000011.1"/>
</dbReference>
<evidence type="ECO:0000313" key="3">
    <source>
        <dbReference type="Proteomes" id="UP000627781"/>
    </source>
</evidence>
<dbReference type="InterPro" id="IPR001667">
    <property type="entry name" value="DDH_dom"/>
</dbReference>
<proteinExistence type="predicted"/>
<dbReference type="PANTHER" id="PTHR30255">
    <property type="entry name" value="SINGLE-STRANDED-DNA-SPECIFIC EXONUCLEASE RECJ"/>
    <property type="match status" value="1"/>
</dbReference>
<evidence type="ECO:0000313" key="2">
    <source>
        <dbReference type="EMBL" id="MBD7911509.1"/>
    </source>
</evidence>
<dbReference type="Gene3D" id="3.90.1640.30">
    <property type="match status" value="1"/>
</dbReference>
<dbReference type="Pfam" id="PF01368">
    <property type="entry name" value="DHH"/>
    <property type="match status" value="1"/>
</dbReference>
<dbReference type="InterPro" id="IPR038763">
    <property type="entry name" value="DHH_sf"/>
</dbReference>
<reference evidence="2 3" key="1">
    <citation type="submission" date="2020-08" db="EMBL/GenBank/DDBJ databases">
        <title>A Genomic Blueprint of the Chicken Gut Microbiome.</title>
        <authorList>
            <person name="Gilroy R."/>
            <person name="Ravi A."/>
            <person name="Getino M."/>
            <person name="Pursley I."/>
            <person name="Horton D.L."/>
            <person name="Alikhan N.-F."/>
            <person name="Baker D."/>
            <person name="Gharbi K."/>
            <person name="Hall N."/>
            <person name="Watson M."/>
            <person name="Adriaenssens E.M."/>
            <person name="Foster-Nyarko E."/>
            <person name="Jarju S."/>
            <person name="Secka A."/>
            <person name="Antonio M."/>
            <person name="Oren A."/>
            <person name="Chaudhuri R."/>
            <person name="La Ragione R.M."/>
            <person name="Hildebrand F."/>
            <person name="Pallen M.J."/>
        </authorList>
    </citation>
    <scope>NUCLEOTIDE SEQUENCE [LARGE SCALE GENOMIC DNA]</scope>
    <source>
        <strain evidence="2 3">Sa3CVN1</strain>
    </source>
</reference>